<keyword evidence="4" id="KW-0804">Transcription</keyword>
<reference evidence="6 7" key="1">
    <citation type="submission" date="2021-05" db="EMBL/GenBank/DDBJ databases">
        <title>Comparative genomic studies on the polysaccharide-degrading batcterial strains of the Flammeovirga genus.</title>
        <authorList>
            <person name="Zewei F."/>
            <person name="Zheng Z."/>
            <person name="Yu L."/>
            <person name="Ruyue G."/>
            <person name="Yanhong M."/>
            <person name="Yuanyuan C."/>
            <person name="Jingyan G."/>
            <person name="Wenjun H."/>
        </authorList>
    </citation>
    <scope>NUCLEOTIDE SEQUENCE [LARGE SCALE GENOMIC DNA]</scope>
    <source>
        <strain evidence="6 7">NBRC:100898</strain>
    </source>
</reference>
<dbReference type="InterPro" id="IPR013324">
    <property type="entry name" value="RNA_pol_sigma_r3/r4-like"/>
</dbReference>
<sequence length="182" mass="21641">MKDLNLFQGINKGNYTSFDQLFKLHFEPLCKYAYGIYADRDIVQEVVVDIFTNIWEKRGSLIIPDHPKAYLYQSVRNNIIRKKGEQQQFNEELSDVFISTDFTIQEQMVFDEMEHQFKSELHQLPTRTKEVFLLKREEEMSYKEIAQLMNISVSAVEKHMINALKHFRTKLQIQGRKSKIND</sequence>
<dbReference type="PANTHER" id="PTHR43133">
    <property type="entry name" value="RNA POLYMERASE ECF-TYPE SIGMA FACTO"/>
    <property type="match status" value="1"/>
</dbReference>
<dbReference type="NCBIfam" id="TIGR02985">
    <property type="entry name" value="Sig70_bacteroi1"/>
    <property type="match status" value="1"/>
</dbReference>
<protein>
    <submittedName>
        <fullName evidence="6">RNA polymerase sigma-70 factor</fullName>
    </submittedName>
</protein>
<dbReference type="InterPro" id="IPR014327">
    <property type="entry name" value="RNA_pol_sigma70_bacteroid"/>
</dbReference>
<evidence type="ECO:0000313" key="6">
    <source>
        <dbReference type="EMBL" id="QWG01988.1"/>
    </source>
</evidence>
<dbReference type="InterPro" id="IPR039425">
    <property type="entry name" value="RNA_pol_sigma-70-like"/>
</dbReference>
<organism evidence="6 7">
    <name type="scientific">Flammeovirga yaeyamensis</name>
    <dbReference type="NCBI Taxonomy" id="367791"/>
    <lineage>
        <taxon>Bacteria</taxon>
        <taxon>Pseudomonadati</taxon>
        <taxon>Bacteroidota</taxon>
        <taxon>Cytophagia</taxon>
        <taxon>Cytophagales</taxon>
        <taxon>Flammeovirgaceae</taxon>
        <taxon>Flammeovirga</taxon>
    </lineage>
</organism>
<dbReference type="NCBIfam" id="TIGR02937">
    <property type="entry name" value="sigma70-ECF"/>
    <property type="match status" value="1"/>
</dbReference>
<dbReference type="CDD" id="cd06171">
    <property type="entry name" value="Sigma70_r4"/>
    <property type="match status" value="1"/>
</dbReference>
<dbReference type="SUPFAM" id="SSF88659">
    <property type="entry name" value="Sigma3 and sigma4 domains of RNA polymerase sigma factors"/>
    <property type="match status" value="1"/>
</dbReference>
<keyword evidence="2" id="KW-0805">Transcription regulation</keyword>
<dbReference type="Pfam" id="PF08281">
    <property type="entry name" value="Sigma70_r4_2"/>
    <property type="match status" value="1"/>
</dbReference>
<accession>A0AAX1N865</accession>
<dbReference type="GO" id="GO:0006352">
    <property type="term" value="P:DNA-templated transcription initiation"/>
    <property type="evidence" value="ECO:0007669"/>
    <property type="project" value="InterPro"/>
</dbReference>
<proteinExistence type="inferred from homology"/>
<dbReference type="AlphaFoldDB" id="A0AAX1N865"/>
<dbReference type="GO" id="GO:0016987">
    <property type="term" value="F:sigma factor activity"/>
    <property type="evidence" value="ECO:0007669"/>
    <property type="project" value="UniProtKB-KW"/>
</dbReference>
<feature type="domain" description="RNA polymerase sigma factor 70 region 4 type 2" evidence="5">
    <location>
        <begin position="119"/>
        <end position="166"/>
    </location>
</feature>
<dbReference type="Gene3D" id="1.10.1740.10">
    <property type="match status" value="1"/>
</dbReference>
<dbReference type="InterPro" id="IPR014284">
    <property type="entry name" value="RNA_pol_sigma-70_dom"/>
</dbReference>
<keyword evidence="3" id="KW-0731">Sigma factor</keyword>
<evidence type="ECO:0000256" key="3">
    <source>
        <dbReference type="ARBA" id="ARBA00023082"/>
    </source>
</evidence>
<name>A0AAX1N865_9BACT</name>
<dbReference type="InterPro" id="IPR013249">
    <property type="entry name" value="RNA_pol_sigma70_r4_t2"/>
</dbReference>
<dbReference type="PANTHER" id="PTHR43133:SF46">
    <property type="entry name" value="RNA POLYMERASE SIGMA-70 FACTOR ECF SUBFAMILY"/>
    <property type="match status" value="1"/>
</dbReference>
<evidence type="ECO:0000256" key="1">
    <source>
        <dbReference type="ARBA" id="ARBA00010641"/>
    </source>
</evidence>
<dbReference type="RefSeq" id="WP_169665683.1">
    <property type="nucleotide sequence ID" value="NZ_CP076132.1"/>
</dbReference>
<keyword evidence="7" id="KW-1185">Reference proteome</keyword>
<evidence type="ECO:0000259" key="5">
    <source>
        <dbReference type="Pfam" id="PF08281"/>
    </source>
</evidence>
<dbReference type="KEGG" id="fya:KMW28_20540"/>
<dbReference type="SUPFAM" id="SSF88946">
    <property type="entry name" value="Sigma2 domain of RNA polymerase sigma factors"/>
    <property type="match status" value="1"/>
</dbReference>
<evidence type="ECO:0000313" key="7">
    <source>
        <dbReference type="Proteomes" id="UP000678679"/>
    </source>
</evidence>
<dbReference type="EMBL" id="CP076132">
    <property type="protein sequence ID" value="QWG01988.1"/>
    <property type="molecule type" value="Genomic_DNA"/>
</dbReference>
<gene>
    <name evidence="6" type="ORF">KMW28_20540</name>
</gene>
<evidence type="ECO:0000256" key="4">
    <source>
        <dbReference type="ARBA" id="ARBA00023163"/>
    </source>
</evidence>
<dbReference type="InterPro" id="IPR013325">
    <property type="entry name" value="RNA_pol_sigma_r2"/>
</dbReference>
<evidence type="ECO:0000256" key="2">
    <source>
        <dbReference type="ARBA" id="ARBA00023015"/>
    </source>
</evidence>
<dbReference type="GO" id="GO:0003677">
    <property type="term" value="F:DNA binding"/>
    <property type="evidence" value="ECO:0007669"/>
    <property type="project" value="InterPro"/>
</dbReference>
<dbReference type="Proteomes" id="UP000678679">
    <property type="component" value="Chromosome 1"/>
</dbReference>
<comment type="similarity">
    <text evidence="1">Belongs to the sigma-70 factor family. ECF subfamily.</text>
</comment>
<dbReference type="InterPro" id="IPR036388">
    <property type="entry name" value="WH-like_DNA-bd_sf"/>
</dbReference>
<dbReference type="Gene3D" id="1.10.10.10">
    <property type="entry name" value="Winged helix-like DNA-binding domain superfamily/Winged helix DNA-binding domain"/>
    <property type="match status" value="1"/>
</dbReference>